<sequence length="258" mass="29039">MKNQEYLVIDESEISCKNLPRIAEAVAQARLGMVLVMPVWQLREGLRGFAKAQIIRAIHPEIVQTLGMGEQQLQALIRRESGVFRMGPLHKTNERCFGVGISKHNPEIQETDLPQDRRWMKKAKELIDKSNCWYFPTACVFVRNGRVACEGVSTSYNHSECKKIPMSFTDLKLNDGERLIFCDSQHAEQQGVSAAAARGVSLEGTTMYLQKFPCRPCMQALIGAGVKRMVYEIGSYGLPDLPLLLKNGIEVQKLTRQV</sequence>
<dbReference type="GO" id="GO:0016787">
    <property type="term" value="F:hydrolase activity"/>
    <property type="evidence" value="ECO:0007669"/>
    <property type="project" value="InterPro"/>
</dbReference>
<name>A0A0G1S3J4_9BACT</name>
<protein>
    <recommendedName>
        <fullName evidence="3">CMP/dCMP-type deaminase domain-containing protein</fullName>
    </recommendedName>
</protein>
<reference evidence="4 5" key="1">
    <citation type="journal article" date="2015" name="Nature">
        <title>rRNA introns, odd ribosomes, and small enigmatic genomes across a large radiation of phyla.</title>
        <authorList>
            <person name="Brown C.T."/>
            <person name="Hug L.A."/>
            <person name="Thomas B.C."/>
            <person name="Sharon I."/>
            <person name="Castelle C.J."/>
            <person name="Singh A."/>
            <person name="Wilkins M.J."/>
            <person name="Williams K.H."/>
            <person name="Banfield J.F."/>
        </authorList>
    </citation>
    <scope>NUCLEOTIDE SEQUENCE [LARGE SCALE GENOMIC DNA]</scope>
</reference>
<dbReference type="InterPro" id="IPR002125">
    <property type="entry name" value="CMP_dCMP_dom"/>
</dbReference>
<dbReference type="Gene3D" id="3.40.140.10">
    <property type="entry name" value="Cytidine Deaminase, domain 2"/>
    <property type="match status" value="1"/>
</dbReference>
<evidence type="ECO:0000256" key="2">
    <source>
        <dbReference type="ARBA" id="ARBA00022833"/>
    </source>
</evidence>
<keyword evidence="2" id="KW-0862">Zinc</keyword>
<accession>A0A0G1S3J4</accession>
<dbReference type="PROSITE" id="PS51747">
    <property type="entry name" value="CYT_DCMP_DEAMINASES_2"/>
    <property type="match status" value="1"/>
</dbReference>
<dbReference type="GO" id="GO:0008270">
    <property type="term" value="F:zinc ion binding"/>
    <property type="evidence" value="ECO:0007669"/>
    <property type="project" value="InterPro"/>
</dbReference>
<evidence type="ECO:0000259" key="3">
    <source>
        <dbReference type="PROSITE" id="PS51747"/>
    </source>
</evidence>
<keyword evidence="1" id="KW-0479">Metal-binding</keyword>
<evidence type="ECO:0000313" key="5">
    <source>
        <dbReference type="Proteomes" id="UP000034502"/>
    </source>
</evidence>
<proteinExistence type="predicted"/>
<dbReference type="STRING" id="1618364.UX86_C0015G0042"/>
<dbReference type="Proteomes" id="UP000034502">
    <property type="component" value="Unassembled WGS sequence"/>
</dbReference>
<dbReference type="InterPro" id="IPR016193">
    <property type="entry name" value="Cytidine_deaminase-like"/>
</dbReference>
<evidence type="ECO:0000313" key="4">
    <source>
        <dbReference type="EMBL" id="KKU63952.1"/>
    </source>
</evidence>
<dbReference type="Pfam" id="PF00383">
    <property type="entry name" value="dCMP_cyt_deam_1"/>
    <property type="match status" value="1"/>
</dbReference>
<evidence type="ECO:0000256" key="1">
    <source>
        <dbReference type="ARBA" id="ARBA00022723"/>
    </source>
</evidence>
<comment type="caution">
    <text evidence="4">The sequence shown here is derived from an EMBL/GenBank/DDBJ whole genome shotgun (WGS) entry which is preliminary data.</text>
</comment>
<gene>
    <name evidence="4" type="ORF">UX86_C0015G0042</name>
</gene>
<dbReference type="AlphaFoldDB" id="A0A0G1S3J4"/>
<organism evidence="4 5">
    <name type="scientific">Candidatus Amesbacteria bacterium GW2011_GWC1_47_15</name>
    <dbReference type="NCBI Taxonomy" id="1618364"/>
    <lineage>
        <taxon>Bacteria</taxon>
        <taxon>Candidatus Amesiibacteriota</taxon>
    </lineage>
</organism>
<dbReference type="PROSITE" id="PS00903">
    <property type="entry name" value="CYT_DCMP_DEAMINASES_1"/>
    <property type="match status" value="1"/>
</dbReference>
<feature type="domain" description="CMP/dCMP-type deaminase" evidence="3">
    <location>
        <begin position="114"/>
        <end position="252"/>
    </location>
</feature>
<dbReference type="EMBL" id="LCNU01000015">
    <property type="protein sequence ID" value="KKU63952.1"/>
    <property type="molecule type" value="Genomic_DNA"/>
</dbReference>
<dbReference type="InterPro" id="IPR016192">
    <property type="entry name" value="APOBEC/CMP_deaminase_Zn-bd"/>
</dbReference>
<dbReference type="SUPFAM" id="SSF53927">
    <property type="entry name" value="Cytidine deaminase-like"/>
    <property type="match status" value="1"/>
</dbReference>